<keyword evidence="2" id="KW-1185">Reference proteome</keyword>
<dbReference type="InterPro" id="IPR005312">
    <property type="entry name" value="DUF1759"/>
</dbReference>
<evidence type="ECO:0000313" key="2">
    <source>
        <dbReference type="Proteomes" id="UP000036403"/>
    </source>
</evidence>
<organism evidence="1 2">
    <name type="scientific">Lasius niger</name>
    <name type="common">Black garden ant</name>
    <dbReference type="NCBI Taxonomy" id="67767"/>
    <lineage>
        <taxon>Eukaryota</taxon>
        <taxon>Metazoa</taxon>
        <taxon>Ecdysozoa</taxon>
        <taxon>Arthropoda</taxon>
        <taxon>Hexapoda</taxon>
        <taxon>Insecta</taxon>
        <taxon>Pterygota</taxon>
        <taxon>Neoptera</taxon>
        <taxon>Endopterygota</taxon>
        <taxon>Hymenoptera</taxon>
        <taxon>Apocrita</taxon>
        <taxon>Aculeata</taxon>
        <taxon>Formicoidea</taxon>
        <taxon>Formicidae</taxon>
        <taxon>Formicinae</taxon>
        <taxon>Lasius</taxon>
        <taxon>Lasius</taxon>
    </lineage>
</organism>
<reference evidence="1 2" key="1">
    <citation type="submission" date="2015-04" db="EMBL/GenBank/DDBJ databases">
        <title>Lasius niger genome sequencing.</title>
        <authorList>
            <person name="Konorov E.A."/>
            <person name="Nikitin M.A."/>
            <person name="Kirill M.V."/>
            <person name="Chang P."/>
        </authorList>
    </citation>
    <scope>NUCLEOTIDE SEQUENCE [LARGE SCALE GENOMIC DNA]</scope>
    <source>
        <tissue evidence="1">Whole</tissue>
    </source>
</reference>
<evidence type="ECO:0000313" key="1">
    <source>
        <dbReference type="EMBL" id="KMQ90288.1"/>
    </source>
</evidence>
<gene>
    <name evidence="1" type="ORF">RF55_9969</name>
</gene>
<dbReference type="PaxDb" id="67767-A0A0J7KIM3"/>
<dbReference type="Proteomes" id="UP000036403">
    <property type="component" value="Unassembled WGS sequence"/>
</dbReference>
<name>A0A0J7KIM3_LASNI</name>
<accession>A0A0J7KIM3</accession>
<dbReference type="AlphaFoldDB" id="A0A0J7KIM3"/>
<dbReference type="OrthoDB" id="5989194at2759"/>
<sequence length="151" mass="17323">MVDDLKDLLVEQSTIIASIKRVLANFKKIGKANVTQYKVKKRLENLEALWEKCQRQHVRLLQVATAEEQRTVGYFSTDEFFAAEDDYHESADHLADIIVISYLVTEFSGKFAEWENFRGIFESLVASKESLSNTQKLHYLKASVTGATPRY</sequence>
<dbReference type="Pfam" id="PF03564">
    <property type="entry name" value="DUF1759"/>
    <property type="match status" value="1"/>
</dbReference>
<proteinExistence type="predicted"/>
<comment type="caution">
    <text evidence="1">The sequence shown here is derived from an EMBL/GenBank/DDBJ whole genome shotgun (WGS) entry which is preliminary data.</text>
</comment>
<protein>
    <submittedName>
        <fullName evidence="1">Uncharacterized protein</fullName>
    </submittedName>
</protein>
<dbReference type="EMBL" id="LBMM01006826">
    <property type="protein sequence ID" value="KMQ90288.1"/>
    <property type="molecule type" value="Genomic_DNA"/>
</dbReference>